<dbReference type="EMBL" id="JARK01001461">
    <property type="protein sequence ID" value="EYB99054.1"/>
    <property type="molecule type" value="Genomic_DNA"/>
</dbReference>
<dbReference type="Proteomes" id="UP000024635">
    <property type="component" value="Unassembled WGS sequence"/>
</dbReference>
<name>A0A016T8Y7_9BILA</name>
<protein>
    <submittedName>
        <fullName evidence="1">Uncharacterized protein</fullName>
    </submittedName>
</protein>
<proteinExistence type="predicted"/>
<dbReference type="AlphaFoldDB" id="A0A016T8Y7"/>
<gene>
    <name evidence="1" type="primary">Acey_s0125.g1263</name>
    <name evidence="1" type="ORF">Y032_0125g1263</name>
</gene>
<organism evidence="1 2">
    <name type="scientific">Ancylostoma ceylanicum</name>
    <dbReference type="NCBI Taxonomy" id="53326"/>
    <lineage>
        <taxon>Eukaryota</taxon>
        <taxon>Metazoa</taxon>
        <taxon>Ecdysozoa</taxon>
        <taxon>Nematoda</taxon>
        <taxon>Chromadorea</taxon>
        <taxon>Rhabditida</taxon>
        <taxon>Rhabditina</taxon>
        <taxon>Rhabditomorpha</taxon>
        <taxon>Strongyloidea</taxon>
        <taxon>Ancylostomatidae</taxon>
        <taxon>Ancylostomatinae</taxon>
        <taxon>Ancylostoma</taxon>
    </lineage>
</organism>
<sequence length="110" mass="12855">MCASRLHLQTYKQRWGEVDKFSEVTWDRLMASKLKSVRCHSSKEEPGFRKRTRAMRPRRGVRLDHLPFFSNIYSTVLHTSTDGSVQNLDSLLQPENTTNDLSMTAYIFMN</sequence>
<evidence type="ECO:0000313" key="1">
    <source>
        <dbReference type="EMBL" id="EYB99054.1"/>
    </source>
</evidence>
<accession>A0A016T8Y7</accession>
<comment type="caution">
    <text evidence="1">The sequence shown here is derived from an EMBL/GenBank/DDBJ whole genome shotgun (WGS) entry which is preliminary data.</text>
</comment>
<reference evidence="2" key="1">
    <citation type="journal article" date="2015" name="Nat. Genet.">
        <title>The genome and transcriptome of the zoonotic hookworm Ancylostoma ceylanicum identify infection-specific gene families.</title>
        <authorList>
            <person name="Schwarz E.M."/>
            <person name="Hu Y."/>
            <person name="Antoshechkin I."/>
            <person name="Miller M.M."/>
            <person name="Sternberg P.W."/>
            <person name="Aroian R.V."/>
        </authorList>
    </citation>
    <scope>NUCLEOTIDE SEQUENCE</scope>
    <source>
        <strain evidence="2">HY135</strain>
    </source>
</reference>
<keyword evidence="2" id="KW-1185">Reference proteome</keyword>
<evidence type="ECO:0000313" key="2">
    <source>
        <dbReference type="Proteomes" id="UP000024635"/>
    </source>
</evidence>